<feature type="region of interest" description="Disordered" evidence="1">
    <location>
        <begin position="1"/>
        <end position="34"/>
    </location>
</feature>
<comment type="caution">
    <text evidence="2">The sequence shown here is derived from an EMBL/GenBank/DDBJ whole genome shotgun (WGS) entry which is preliminary data.</text>
</comment>
<keyword evidence="3" id="KW-1185">Reference proteome</keyword>
<proteinExistence type="predicted"/>
<name>A0A2P6MWN6_9EUKA</name>
<protein>
    <submittedName>
        <fullName evidence="2">Uncharacterized protein</fullName>
    </submittedName>
</protein>
<organism evidence="2 3">
    <name type="scientific">Planoprotostelium fungivorum</name>
    <dbReference type="NCBI Taxonomy" id="1890364"/>
    <lineage>
        <taxon>Eukaryota</taxon>
        <taxon>Amoebozoa</taxon>
        <taxon>Evosea</taxon>
        <taxon>Variosea</taxon>
        <taxon>Cavosteliida</taxon>
        <taxon>Cavosteliaceae</taxon>
        <taxon>Planoprotostelium</taxon>
    </lineage>
</organism>
<evidence type="ECO:0000256" key="1">
    <source>
        <dbReference type="SAM" id="MobiDB-lite"/>
    </source>
</evidence>
<accession>A0A2P6MWN6</accession>
<evidence type="ECO:0000313" key="3">
    <source>
        <dbReference type="Proteomes" id="UP000241769"/>
    </source>
</evidence>
<dbReference type="EMBL" id="MDYQ01000350">
    <property type="protein sequence ID" value="PRP76124.1"/>
    <property type="molecule type" value="Genomic_DNA"/>
</dbReference>
<dbReference type="AlphaFoldDB" id="A0A2P6MWN6"/>
<dbReference type="InParanoid" id="A0A2P6MWN6"/>
<gene>
    <name evidence="2" type="ORF">PROFUN_15352</name>
</gene>
<feature type="compositionally biased region" description="Basic residues" evidence="1">
    <location>
        <begin position="8"/>
        <end position="17"/>
    </location>
</feature>
<sequence length="89" mass="10506">MGAAMHPKQTHLSRHKPQSNQHSTTQHKGKQHTLLPLKNVVTDKHHHYRFQTTDQPTTQPFDTTRRQTKRFSLLTEDHLLQLNPAKRHF</sequence>
<evidence type="ECO:0000313" key="2">
    <source>
        <dbReference type="EMBL" id="PRP76124.1"/>
    </source>
</evidence>
<dbReference type="Proteomes" id="UP000241769">
    <property type="component" value="Unassembled WGS sequence"/>
</dbReference>
<reference evidence="2 3" key="1">
    <citation type="journal article" date="2018" name="Genome Biol. Evol.">
        <title>Multiple Roots of Fruiting Body Formation in Amoebozoa.</title>
        <authorList>
            <person name="Hillmann F."/>
            <person name="Forbes G."/>
            <person name="Novohradska S."/>
            <person name="Ferling I."/>
            <person name="Riege K."/>
            <person name="Groth M."/>
            <person name="Westermann M."/>
            <person name="Marz M."/>
            <person name="Spaller T."/>
            <person name="Winckler T."/>
            <person name="Schaap P."/>
            <person name="Glockner G."/>
        </authorList>
    </citation>
    <scope>NUCLEOTIDE SEQUENCE [LARGE SCALE GENOMIC DNA]</scope>
    <source>
        <strain evidence="2 3">Jena</strain>
    </source>
</reference>